<dbReference type="InterPro" id="IPR026866">
    <property type="entry name" value="CR006_AAA"/>
</dbReference>
<dbReference type="Pfam" id="PF13166">
    <property type="entry name" value="AAA_13"/>
    <property type="match status" value="1"/>
</dbReference>
<proteinExistence type="predicted"/>
<evidence type="ECO:0000256" key="1">
    <source>
        <dbReference type="SAM" id="Coils"/>
    </source>
</evidence>
<dbReference type="RefSeq" id="WP_163111065.1">
    <property type="nucleotide sequence ID" value="NZ_JAAAWP010000003.1"/>
</dbReference>
<organism evidence="3 4">
    <name type="scientific">Alteromonas hispanica</name>
    <dbReference type="NCBI Taxonomy" id="315421"/>
    <lineage>
        <taxon>Bacteria</taxon>
        <taxon>Pseudomonadati</taxon>
        <taxon>Pseudomonadota</taxon>
        <taxon>Gammaproteobacteria</taxon>
        <taxon>Alteromonadales</taxon>
        <taxon>Alteromonadaceae</taxon>
        <taxon>Alteromonas/Salinimonas group</taxon>
        <taxon>Alteromonas</taxon>
    </lineage>
</organism>
<dbReference type="Gene3D" id="3.40.50.300">
    <property type="entry name" value="P-loop containing nucleotide triphosphate hydrolases"/>
    <property type="match status" value="1"/>
</dbReference>
<evidence type="ECO:0000313" key="4">
    <source>
        <dbReference type="Proteomes" id="UP000478837"/>
    </source>
</evidence>
<dbReference type="Proteomes" id="UP000478837">
    <property type="component" value="Unassembled WGS sequence"/>
</dbReference>
<sequence>MLKKVQYIKNLGVFDDFNWDREVKNKGGAVQNFVDINIIYGRNYSGKTTLSRIARALETRSLSDKYGAPSFQLKFDNNSEVTLAALSTHNKNIRVFNEDFIRDNLRFITNPDDSIEPFAILGDDNNKIEKEIEVLEVELGSNDEGNETGLFAKKKVAKATYENAFKDHKQLNDSLEKQLSDKATNKDIGIKYKPERYGDQNYTITKLKADITTVSSSDFQQLTSEQVSEHEKLIDEKILPAIPVFSPPKLSFLSLAQQVQVLVTKPISESDKIQALVKDAVLNRWVNEGRSHHRNKHEKCAFCDNEISAERWAELDKHFDEESELLEKSIDALLAKIETENEAVDMALTIDQSFFYSKFHSQLTSLDFRLKAATQDYQLALGNLAKQLKARKSDILNVKDYENPIDCAEALIPVWQEYSDLCAQSKLFSTSLASEQTKAKADLRLKEVADYLVTIDYQKQLNSIEFLQRKRDEAQQSKATIDEDIRKRQARITSKRRELNDEEKGAKKVNEYLNNFFGHKFLTLEAKKDEGQTQDAKRIRFEVIRDGRKAYHLSEGECSLLAFCYFLAKLDDIATKDSKPIIWIDDPISSLDGNHIFFIYTLLNAEVIDKGKFAQLFVSTHNLDFLKYLKRLKGKYVNQAGKEVDYQKQYFVVVRQDKSSTFQVMPTYLSTYVTEFNYLFHQIHKCAAIESVDDTNYIVFYSFANNARKFFEIYLYYKYPDQGMNESTLGKFFGEDSIPAVLTDRINNEYSHLSGVFERGATPIEVPEMQTAARRIIERLKQDSEQFLSLMRSVGEASDDI</sequence>
<feature type="domain" description="Protein CR006 P-loop" evidence="2">
    <location>
        <begin position="25"/>
        <end position="777"/>
    </location>
</feature>
<keyword evidence="1" id="KW-0175">Coiled coil</keyword>
<comment type="caution">
    <text evidence="3">The sequence shown here is derived from an EMBL/GenBank/DDBJ whole genome shotgun (WGS) entry which is preliminary data.</text>
</comment>
<protein>
    <submittedName>
        <fullName evidence="3">AAA family ATPase</fullName>
    </submittedName>
</protein>
<dbReference type="AlphaFoldDB" id="A0A6L9MTC2"/>
<accession>A0A6L9MTC2</accession>
<name>A0A6L9MTC2_9ALTE</name>
<reference evidence="3 4" key="1">
    <citation type="submission" date="2020-01" db="EMBL/GenBank/DDBJ databases">
        <title>Genomes of bacteria type strains.</title>
        <authorList>
            <person name="Chen J."/>
            <person name="Zhu S."/>
            <person name="Yang J."/>
        </authorList>
    </citation>
    <scope>NUCLEOTIDE SEQUENCE [LARGE SCALE GENOMIC DNA]</scope>
    <source>
        <strain evidence="3 4">LMG 22958</strain>
    </source>
</reference>
<dbReference type="SUPFAM" id="SSF52540">
    <property type="entry name" value="P-loop containing nucleoside triphosphate hydrolases"/>
    <property type="match status" value="1"/>
</dbReference>
<feature type="coiled-coil region" evidence="1">
    <location>
        <begin position="457"/>
        <end position="484"/>
    </location>
</feature>
<keyword evidence="4" id="KW-1185">Reference proteome</keyword>
<gene>
    <name evidence="3" type="ORF">GTW09_06700</name>
</gene>
<evidence type="ECO:0000313" key="3">
    <source>
        <dbReference type="EMBL" id="NDW21203.1"/>
    </source>
</evidence>
<dbReference type="EMBL" id="JAAAWP010000003">
    <property type="protein sequence ID" value="NDW21203.1"/>
    <property type="molecule type" value="Genomic_DNA"/>
</dbReference>
<dbReference type="InterPro" id="IPR027417">
    <property type="entry name" value="P-loop_NTPase"/>
</dbReference>
<evidence type="ECO:0000259" key="2">
    <source>
        <dbReference type="Pfam" id="PF13166"/>
    </source>
</evidence>